<accession>A0A8J2FNM1</accession>
<sequence length="195" mass="21776">MARAGSRRERFLVMPAKRSLAPATNQARRLRWNASIFQRAKLELNSVDSVWAPLALFLRLRARQSWWSSRLFFLRESRGSKSTRAYTLVIGVVNYAGRRDTSSYEGVASSFPRRGLDLSERPSAREEVVPTRNEVMSASPYPETIGQSVDGRFYGGDSEETQSSACGARPVGRELALSRVCPPKHVTGPLPGLCW</sequence>
<protein>
    <submittedName>
        <fullName evidence="1">Uncharacterized protein</fullName>
    </submittedName>
</protein>
<comment type="caution">
    <text evidence="1">The sequence shown here is derived from an EMBL/GenBank/DDBJ whole genome shotgun (WGS) entry which is preliminary data.</text>
</comment>
<proteinExistence type="predicted"/>
<name>A0A8J2FNM1_9BACT</name>
<organism evidence="1 2">
    <name type="scientific">Candidatus Methylacidithermus pantelleriae</name>
    <dbReference type="NCBI Taxonomy" id="2744239"/>
    <lineage>
        <taxon>Bacteria</taxon>
        <taxon>Pseudomonadati</taxon>
        <taxon>Verrucomicrobiota</taxon>
        <taxon>Methylacidiphilae</taxon>
        <taxon>Methylacidiphilales</taxon>
        <taxon>Methylacidiphilaceae</taxon>
        <taxon>Candidatus Methylacidithermus</taxon>
    </lineage>
</organism>
<reference evidence="1" key="1">
    <citation type="submission" date="2021-02" db="EMBL/GenBank/DDBJ databases">
        <authorList>
            <person name="Cremers G."/>
            <person name="Picone N."/>
        </authorList>
    </citation>
    <scope>NUCLEOTIDE SEQUENCE</scope>
    <source>
        <strain evidence="1">PQ17</strain>
    </source>
</reference>
<evidence type="ECO:0000313" key="1">
    <source>
        <dbReference type="EMBL" id="CAF0696965.1"/>
    </source>
</evidence>
<dbReference type="Proteomes" id="UP000663859">
    <property type="component" value="Unassembled WGS sequence"/>
</dbReference>
<evidence type="ECO:0000313" key="2">
    <source>
        <dbReference type="Proteomes" id="UP000663859"/>
    </source>
</evidence>
<dbReference type="AlphaFoldDB" id="A0A8J2FNM1"/>
<keyword evidence="2" id="KW-1185">Reference proteome</keyword>
<dbReference type="EMBL" id="CAJNOB010000013">
    <property type="protein sequence ID" value="CAF0696965.1"/>
    <property type="molecule type" value="Genomic_DNA"/>
</dbReference>
<gene>
    <name evidence="1" type="ORF">MPNT_200012</name>
</gene>